<keyword evidence="17" id="KW-0539">Nucleus</keyword>
<dbReference type="GO" id="GO:0016020">
    <property type="term" value="C:membrane"/>
    <property type="evidence" value="ECO:0007669"/>
    <property type="project" value="UniProtKB-SubCell"/>
</dbReference>
<evidence type="ECO:0000256" key="8">
    <source>
        <dbReference type="ARBA" id="ARBA00022658"/>
    </source>
</evidence>
<dbReference type="Gene3D" id="3.30.160.60">
    <property type="entry name" value="Classic Zinc Finger"/>
    <property type="match status" value="13"/>
</dbReference>
<evidence type="ECO:0000256" key="4">
    <source>
        <dbReference type="ARBA" id="ARBA00006991"/>
    </source>
</evidence>
<keyword evidence="12" id="KW-0862">Zinc</keyword>
<evidence type="ECO:0000256" key="7">
    <source>
        <dbReference type="ARBA" id="ARBA00022553"/>
    </source>
</evidence>
<keyword evidence="13" id="KW-0805">Transcription regulation</keyword>
<dbReference type="InterPro" id="IPR001331">
    <property type="entry name" value="GDS_CDC24_CS"/>
</dbReference>
<dbReference type="SUPFAM" id="SSF50729">
    <property type="entry name" value="PH domain-like"/>
    <property type="match status" value="1"/>
</dbReference>
<keyword evidence="11 18" id="KW-0863">Zinc-finger</keyword>
<feature type="domain" description="C2H2-type" evidence="21">
    <location>
        <begin position="569"/>
        <end position="596"/>
    </location>
</feature>
<evidence type="ECO:0000256" key="1">
    <source>
        <dbReference type="ARBA" id="ARBA00004123"/>
    </source>
</evidence>
<feature type="domain" description="C2H2-type" evidence="21">
    <location>
        <begin position="513"/>
        <end position="540"/>
    </location>
</feature>
<evidence type="ECO:0000256" key="14">
    <source>
        <dbReference type="ARBA" id="ARBA00023054"/>
    </source>
</evidence>
<evidence type="ECO:0000256" key="13">
    <source>
        <dbReference type="ARBA" id="ARBA00023015"/>
    </source>
</evidence>
<feature type="compositionally biased region" description="Basic and acidic residues" evidence="19">
    <location>
        <begin position="1582"/>
        <end position="1595"/>
    </location>
</feature>
<dbReference type="InterPro" id="IPR011993">
    <property type="entry name" value="PH-like_dom_sf"/>
</dbReference>
<dbReference type="PROSITE" id="PS00741">
    <property type="entry name" value="DH_1"/>
    <property type="match status" value="1"/>
</dbReference>
<evidence type="ECO:0000256" key="9">
    <source>
        <dbReference type="ARBA" id="ARBA00022723"/>
    </source>
</evidence>
<dbReference type="InterPro" id="IPR044926">
    <property type="entry name" value="RGS_subdomain_2"/>
</dbReference>
<dbReference type="InterPro" id="IPR015212">
    <property type="entry name" value="RGS-like_dom"/>
</dbReference>
<keyword evidence="23" id="KW-1185">Reference proteome</keyword>
<dbReference type="SUPFAM" id="SSF57667">
    <property type="entry name" value="beta-beta-alpha zinc fingers"/>
    <property type="match status" value="7"/>
</dbReference>
<dbReference type="GO" id="GO:0007186">
    <property type="term" value="P:G protein-coupled receptor signaling pathway"/>
    <property type="evidence" value="ECO:0007669"/>
    <property type="project" value="TreeGrafter"/>
</dbReference>
<dbReference type="PROSITE" id="PS50010">
    <property type="entry name" value="DH_2"/>
    <property type="match status" value="1"/>
</dbReference>
<dbReference type="SUPFAM" id="SSF48097">
    <property type="entry name" value="Regulator of G-protein signaling, RGS"/>
    <property type="match status" value="1"/>
</dbReference>
<dbReference type="Gene3D" id="2.30.29.30">
    <property type="entry name" value="Pleckstrin-homology domain (PH domain)/Phosphotyrosine-binding domain (PTB)"/>
    <property type="match status" value="1"/>
</dbReference>
<feature type="domain" description="C2H2-type" evidence="21">
    <location>
        <begin position="541"/>
        <end position="568"/>
    </location>
</feature>
<evidence type="ECO:0000256" key="19">
    <source>
        <dbReference type="SAM" id="MobiDB-lite"/>
    </source>
</evidence>
<feature type="domain" description="C2H2-type" evidence="21">
    <location>
        <begin position="218"/>
        <end position="246"/>
    </location>
</feature>
<dbReference type="FunFam" id="3.30.160.60:FF:000016">
    <property type="entry name" value="zinc finger protein 37 homolog"/>
    <property type="match status" value="1"/>
</dbReference>
<reference evidence="22" key="1">
    <citation type="journal article" date="2023" name="Science">
        <title>Genome structures resolve the early diversification of teleost fishes.</title>
        <authorList>
            <person name="Parey E."/>
            <person name="Louis A."/>
            <person name="Montfort J."/>
            <person name="Bouchez O."/>
            <person name="Roques C."/>
            <person name="Iampietro C."/>
            <person name="Lluch J."/>
            <person name="Castinel A."/>
            <person name="Donnadieu C."/>
            <person name="Desvignes T."/>
            <person name="Floi Bucao C."/>
            <person name="Jouanno E."/>
            <person name="Wen M."/>
            <person name="Mejri S."/>
            <person name="Dirks R."/>
            <person name="Jansen H."/>
            <person name="Henkel C."/>
            <person name="Chen W.J."/>
            <person name="Zahm M."/>
            <person name="Cabau C."/>
            <person name="Klopp C."/>
            <person name="Thompson A.W."/>
            <person name="Robinson-Rechavi M."/>
            <person name="Braasch I."/>
            <person name="Lecointre G."/>
            <person name="Bobe J."/>
            <person name="Postlethwait J.H."/>
            <person name="Berthelot C."/>
            <person name="Roest Crollius H."/>
            <person name="Guiguen Y."/>
        </authorList>
    </citation>
    <scope>NUCLEOTIDE SEQUENCE</scope>
    <source>
        <strain evidence="22">Concon-B</strain>
    </source>
</reference>
<feature type="compositionally biased region" description="Gly residues" evidence="19">
    <location>
        <begin position="1005"/>
        <end position="1014"/>
    </location>
</feature>
<feature type="compositionally biased region" description="Basic and acidic residues" evidence="19">
    <location>
        <begin position="1"/>
        <end position="10"/>
    </location>
</feature>
<dbReference type="InterPro" id="IPR036236">
    <property type="entry name" value="Znf_C2H2_sf"/>
</dbReference>
<dbReference type="FunFam" id="3.30.160.60:FF:000180">
    <property type="entry name" value="Zinc finger protein 689"/>
    <property type="match status" value="1"/>
</dbReference>
<feature type="domain" description="C2H2-type" evidence="21">
    <location>
        <begin position="485"/>
        <end position="512"/>
    </location>
</feature>
<feature type="domain" description="C2H2-type" evidence="21">
    <location>
        <begin position="299"/>
        <end position="322"/>
    </location>
</feature>
<dbReference type="GO" id="GO:0005737">
    <property type="term" value="C:cytoplasm"/>
    <property type="evidence" value="ECO:0007669"/>
    <property type="project" value="UniProtKB-SubCell"/>
</dbReference>
<evidence type="ECO:0000256" key="10">
    <source>
        <dbReference type="ARBA" id="ARBA00022737"/>
    </source>
</evidence>
<dbReference type="SMART" id="SM00325">
    <property type="entry name" value="RhoGEF"/>
    <property type="match status" value="1"/>
</dbReference>
<comment type="caution">
    <text evidence="22">The sequence shown here is derived from an EMBL/GenBank/DDBJ whole genome shotgun (WGS) entry which is preliminary data.</text>
</comment>
<dbReference type="InterPro" id="IPR041020">
    <property type="entry name" value="PH_16"/>
</dbReference>
<dbReference type="InterPro" id="IPR035899">
    <property type="entry name" value="DBL_dom_sf"/>
</dbReference>
<evidence type="ECO:0000313" key="22">
    <source>
        <dbReference type="EMBL" id="KAJ8267756.1"/>
    </source>
</evidence>
<dbReference type="PROSITE" id="PS00028">
    <property type="entry name" value="ZINC_FINGER_C2H2_1"/>
    <property type="match status" value="13"/>
</dbReference>
<evidence type="ECO:0000256" key="15">
    <source>
        <dbReference type="ARBA" id="ARBA00023136"/>
    </source>
</evidence>
<dbReference type="Pfam" id="PF17838">
    <property type="entry name" value="PH_16"/>
    <property type="match status" value="1"/>
</dbReference>
<dbReference type="FunFam" id="3.30.160.60:FF:000759">
    <property type="entry name" value="zinc finger protein 16"/>
    <property type="match status" value="1"/>
</dbReference>
<evidence type="ECO:0000256" key="3">
    <source>
        <dbReference type="ARBA" id="ARBA00004496"/>
    </source>
</evidence>
<feature type="compositionally biased region" description="Basic and acidic residues" evidence="19">
    <location>
        <begin position="24"/>
        <end position="41"/>
    </location>
</feature>
<dbReference type="InterPro" id="IPR036305">
    <property type="entry name" value="RGS_sf"/>
</dbReference>
<feature type="compositionally biased region" description="Basic and acidic residues" evidence="19">
    <location>
        <begin position="1103"/>
        <end position="1115"/>
    </location>
</feature>
<keyword evidence="5" id="KW-0343">GTPase activation</keyword>
<dbReference type="CDD" id="cd14679">
    <property type="entry name" value="PH_p115RhoGEF"/>
    <property type="match status" value="1"/>
</dbReference>
<dbReference type="GO" id="GO:0005085">
    <property type="term" value="F:guanyl-nucleotide exchange factor activity"/>
    <property type="evidence" value="ECO:0007669"/>
    <property type="project" value="UniProtKB-KW"/>
</dbReference>
<protein>
    <submittedName>
        <fullName evidence="22">Uncharacterized protein</fullName>
    </submittedName>
</protein>
<evidence type="ECO:0000256" key="2">
    <source>
        <dbReference type="ARBA" id="ARBA00004370"/>
    </source>
</evidence>
<dbReference type="PANTHER" id="PTHR45872">
    <property type="entry name" value="RHO GUANINE NUCLEOTIDE EXCHANGE FACTOR 2, ISOFORM D"/>
    <property type="match status" value="1"/>
</dbReference>
<feature type="compositionally biased region" description="Low complexity" evidence="19">
    <location>
        <begin position="1136"/>
        <end position="1157"/>
    </location>
</feature>
<dbReference type="GO" id="GO:0008270">
    <property type="term" value="F:zinc ion binding"/>
    <property type="evidence" value="ECO:0007669"/>
    <property type="project" value="UniProtKB-KW"/>
</dbReference>
<sequence length="1725" mass="193517">MEFSHGHVNQEMDMEGSCHIRSAGPEDKKGKTSLLRADRIRSYIKSEPQSPKQEGSIAQDPDLLNCPNTSIPPADCIQPLKQEAAPVKEEPHDSEVRAVQIKEELEESVTPHPGPGPSGIRIVQKPFMCRLAYVKLETSDLVNLKPELDSNRIGRKTLQIKAEPVLDSEQNEEASEEMNPRLVKNEENGHHIDLSRKDPETLASEDHCTETASSSEFFPCSHCTISFTDISYLEKHLKWIHPEQYLVWLQSRRVLKGKRGRGTLKSLPCPDCRSHFLSQRLLSIHVRQAHPTPAPEKPHPCPQCPRSFHYLASLQKHCKHWHKMATVCADGRLSCADCGERLGDLETARPHVCGDAGGEPAREAPAGVGAGGLECAVCRKSYSSTQNLRIHMRMHTGERPFPCAECGKRFADNGSLRKHARIHTGVKPFKCPDCGKTFGRIHHLTSHQRTHSGEKPYPCLDCGRRFSHTGELKIHQRSHSGEKPYHCADCGKDFMVISNLKAHQRVHSGEKGHQCGECGRKFGEAGVLKKHLRTHTGERPYHCTVCGKQFNRVHHLKTHQRTHTGERPYACDECGKSFSQSGDLTKHKRTHTGEKPFPCPDCERSYNNSGDLRKHSRSHTGARPYCCKDCGKSFRMVHHLKTHTRIHTGERPYPCPHCPLAFARHHHLTSHLKTSVNFRPGNPIRRVNSLSGLIYSKFGLSEAQSSKPTMSIIGAEDEFFENDLGPTVDDDCVYFNSIELLKNRPTPLLVFLQHVLLQFDTAPLLCYLHADVFKSLSAKETKKQFGDFYNTFLDKGAILRVPVPSHVSSEFERTRLDGITEDQQKRFSVDIQAQLVPDIMRQLDDFKQKRMMGMILNEAELLEVESHHPTERIPTEMKDKAVAESLLEKWSDFPPGFDEDKYTAIFTALVSYMKHLGVKYRTHDGKKSRGFFKIKNPLMRRFEDSARQRFHNIPWIGGSNEIKPSKPENEGEKEKMTPPPRTAAAETSPLPFSHKKQASIVAPGGHQGSEGSEGSGVSVSGTPSQDASQSDFGLHTRSDSLVLDVGDVSPAFQGGLPIPESPKTIEPAQEDSLDGDRRKPRTSSSVRRSESLHSERRRSKRGSAREKQPRSRSDVDLQAASAMHTLSPSPHRTPLSDSGSGPAEGSSGPPSQVSSPQEELEPRLLELEQDPPNWREQAPSVALKSLSKKETKRQEVINELFATEHAHVRMLSVLQTIFFRPLERREIMTLPELAAIFPNLDEIIEMHYNFYDNLKKLRQEDNFIVTSIGSTLLNRFSGAEGDWFQKLTARFCSHQSYALDQIKGRQKKDPLFNTFIQEAESKPQCRRLQLKDIIPTEMQRLTKYPLLLENIAKSTEDETEKESVSQAADCCRKILNHVNENVKDMENLLTLKDYQRRLDTSGLKPSNDMYAEYKNIDLTQRKMIYEGPLTWRLTKEKAIDVQGVLLGDMLVLLQKQDDKMVLKCQSKSSAIVQEGKQMLSPIIKLGGVIVRDVATDRKAFYAIFSWESGAQIYELATHSPGEMKTWKDLISSTAQELKRNEGMLHRRRMGSLLPPGSHTPGTSPLPSPHPGSENGALSLKPSSDRDKDSPSEGKGGDASQALMDHLLGEGFDLIAHSNAPQEKVADEALKEVDSLRLLLSSGLPEDPDAPKSGNNEDGGQADGVAGSSPMTSEEAMRKIDSLEEHVKHLQNVEDDYHSEAHCLSWTTRSLYMLDQSGRLVFRAID</sequence>
<feature type="region of interest" description="Disordered" evidence="19">
    <location>
        <begin position="1548"/>
        <end position="1599"/>
    </location>
</feature>
<feature type="compositionally biased region" description="Basic and acidic residues" evidence="19">
    <location>
        <begin position="963"/>
        <end position="976"/>
    </location>
</feature>
<feature type="domain" description="C2H2-type" evidence="21">
    <location>
        <begin position="625"/>
        <end position="652"/>
    </location>
</feature>
<dbReference type="Proteomes" id="UP001152803">
    <property type="component" value="Unassembled WGS sequence"/>
</dbReference>
<dbReference type="InterPro" id="IPR001849">
    <property type="entry name" value="PH_domain"/>
</dbReference>
<dbReference type="FunFam" id="1.20.900.10:FF:000006">
    <property type="entry name" value="Rho guanine nucleotide exchange factor (GEF) 11"/>
    <property type="match status" value="1"/>
</dbReference>
<dbReference type="SMART" id="SM00355">
    <property type="entry name" value="ZnF_C2H2"/>
    <property type="match status" value="14"/>
</dbReference>
<dbReference type="FunFam" id="3.30.160.60:FF:001498">
    <property type="entry name" value="Zinc finger protein 404"/>
    <property type="match status" value="2"/>
</dbReference>
<feature type="domain" description="C2H2-type" evidence="21">
    <location>
        <begin position="597"/>
        <end position="624"/>
    </location>
</feature>
<evidence type="ECO:0000313" key="23">
    <source>
        <dbReference type="Proteomes" id="UP001152803"/>
    </source>
</evidence>
<dbReference type="FunFam" id="3.30.160.60:FF:000358">
    <property type="entry name" value="zinc finger protein 24"/>
    <property type="match status" value="1"/>
</dbReference>
<evidence type="ECO:0000259" key="21">
    <source>
        <dbReference type="PROSITE" id="PS50157"/>
    </source>
</evidence>
<keyword evidence="10" id="KW-0677">Repeat</keyword>
<dbReference type="CDD" id="cd00160">
    <property type="entry name" value="RhoGEF"/>
    <property type="match status" value="1"/>
</dbReference>
<dbReference type="OrthoDB" id="6077919at2759"/>
<comment type="subcellular location">
    <subcellularLocation>
        <location evidence="3">Cytoplasm</location>
    </subcellularLocation>
    <subcellularLocation>
        <location evidence="2">Membrane</location>
    </subcellularLocation>
    <subcellularLocation>
        <location evidence="1">Nucleus</location>
    </subcellularLocation>
</comment>
<feature type="domain" description="C2H2-type" evidence="21">
    <location>
        <begin position="401"/>
        <end position="428"/>
    </location>
</feature>
<dbReference type="Pfam" id="PF00621">
    <property type="entry name" value="RhoGEF"/>
    <property type="match status" value="1"/>
</dbReference>
<keyword evidence="8" id="KW-0344">Guanine-nucleotide releasing factor</keyword>
<feature type="domain" description="C2H2-type" evidence="21">
    <location>
        <begin position="457"/>
        <end position="484"/>
    </location>
</feature>
<evidence type="ECO:0000259" key="20">
    <source>
        <dbReference type="PROSITE" id="PS50010"/>
    </source>
</evidence>
<dbReference type="GO" id="GO:0005634">
    <property type="term" value="C:nucleus"/>
    <property type="evidence" value="ECO:0007669"/>
    <property type="project" value="UniProtKB-SubCell"/>
</dbReference>
<feature type="region of interest" description="Disordered" evidence="19">
    <location>
        <begin position="1045"/>
        <end position="1161"/>
    </location>
</feature>
<keyword evidence="14" id="KW-0175">Coiled coil</keyword>
<feature type="compositionally biased region" description="Polar residues" evidence="19">
    <location>
        <begin position="1022"/>
        <end position="1031"/>
    </location>
</feature>
<dbReference type="SMART" id="SM00233">
    <property type="entry name" value="PH"/>
    <property type="match status" value="1"/>
</dbReference>
<keyword evidence="16" id="KW-0804">Transcription</keyword>
<accession>A0A9Q1DE36</accession>
<name>A0A9Q1DE36_CONCO</name>
<dbReference type="Pfam" id="PF09128">
    <property type="entry name" value="RGS-like"/>
    <property type="match status" value="1"/>
</dbReference>
<organism evidence="22 23">
    <name type="scientific">Conger conger</name>
    <name type="common">Conger eel</name>
    <name type="synonym">Muraena conger</name>
    <dbReference type="NCBI Taxonomy" id="82655"/>
    <lineage>
        <taxon>Eukaryota</taxon>
        <taxon>Metazoa</taxon>
        <taxon>Chordata</taxon>
        <taxon>Craniata</taxon>
        <taxon>Vertebrata</taxon>
        <taxon>Euteleostomi</taxon>
        <taxon>Actinopterygii</taxon>
        <taxon>Neopterygii</taxon>
        <taxon>Teleostei</taxon>
        <taxon>Anguilliformes</taxon>
        <taxon>Congridae</taxon>
        <taxon>Conger</taxon>
    </lineage>
</organism>
<comment type="similarity">
    <text evidence="4">Belongs to the krueppel C2H2-type zinc-finger protein family.</text>
</comment>
<gene>
    <name evidence="22" type="ORF">COCON_G00129280</name>
</gene>
<evidence type="ECO:0000256" key="5">
    <source>
        <dbReference type="ARBA" id="ARBA00022468"/>
    </source>
</evidence>
<dbReference type="FunFam" id="3.30.160.60:FF:000495">
    <property type="entry name" value="zinc finger protein 668"/>
    <property type="match status" value="1"/>
</dbReference>
<keyword evidence="9" id="KW-0479">Metal-binding</keyword>
<evidence type="ECO:0000256" key="16">
    <source>
        <dbReference type="ARBA" id="ARBA00023163"/>
    </source>
</evidence>
<evidence type="ECO:0000256" key="11">
    <source>
        <dbReference type="ARBA" id="ARBA00022771"/>
    </source>
</evidence>
<dbReference type="Gene3D" id="1.20.900.10">
    <property type="entry name" value="Dbl homology (DH) domain"/>
    <property type="match status" value="1"/>
</dbReference>
<feature type="region of interest" description="Disordered" evidence="19">
    <location>
        <begin position="953"/>
        <end position="1032"/>
    </location>
</feature>
<evidence type="ECO:0000256" key="12">
    <source>
        <dbReference type="ARBA" id="ARBA00022833"/>
    </source>
</evidence>
<feature type="region of interest" description="Disordered" evidence="19">
    <location>
        <begin position="1"/>
        <end position="76"/>
    </location>
</feature>
<dbReference type="Gene3D" id="1.10.167.10">
    <property type="entry name" value="Regulator of G-protein Signalling 4, domain 2"/>
    <property type="match status" value="1"/>
</dbReference>
<dbReference type="InterPro" id="IPR013087">
    <property type="entry name" value="Znf_C2H2_type"/>
</dbReference>
<feature type="domain" description="DH" evidence="20">
    <location>
        <begin position="1192"/>
        <end position="1381"/>
    </location>
</feature>
<dbReference type="GO" id="GO:0035556">
    <property type="term" value="P:intracellular signal transduction"/>
    <property type="evidence" value="ECO:0007669"/>
    <property type="project" value="InterPro"/>
</dbReference>
<dbReference type="SUPFAM" id="SSF48065">
    <property type="entry name" value="DBL homology domain (DH-domain)"/>
    <property type="match status" value="1"/>
</dbReference>
<dbReference type="GO" id="GO:0001664">
    <property type="term" value="F:G protein-coupled receptor binding"/>
    <property type="evidence" value="ECO:0007669"/>
    <property type="project" value="TreeGrafter"/>
</dbReference>
<dbReference type="FunFam" id="3.30.160.60:FF:000446">
    <property type="entry name" value="Zinc finger protein"/>
    <property type="match status" value="1"/>
</dbReference>
<evidence type="ECO:0000256" key="6">
    <source>
        <dbReference type="ARBA" id="ARBA00022490"/>
    </source>
</evidence>
<evidence type="ECO:0000256" key="17">
    <source>
        <dbReference type="ARBA" id="ARBA00023242"/>
    </source>
</evidence>
<dbReference type="PROSITE" id="PS50157">
    <property type="entry name" value="ZINC_FINGER_C2H2_2"/>
    <property type="match status" value="14"/>
</dbReference>
<dbReference type="PANTHER" id="PTHR45872:SF4">
    <property type="entry name" value="RHO GUANINE NUCLEOTIDE EXCHANGE FACTOR 1"/>
    <property type="match status" value="1"/>
</dbReference>
<dbReference type="FunFam" id="3.30.160.60:FF:002343">
    <property type="entry name" value="Zinc finger protein 33A"/>
    <property type="match status" value="2"/>
</dbReference>
<dbReference type="EMBL" id="JAFJMO010000009">
    <property type="protein sequence ID" value="KAJ8267756.1"/>
    <property type="molecule type" value="Genomic_DNA"/>
</dbReference>
<keyword evidence="6" id="KW-0963">Cytoplasm</keyword>
<dbReference type="Pfam" id="PF00096">
    <property type="entry name" value="zf-C2H2"/>
    <property type="match status" value="11"/>
</dbReference>
<feature type="domain" description="C2H2-type" evidence="21">
    <location>
        <begin position="267"/>
        <end position="295"/>
    </location>
</feature>
<proteinExistence type="inferred from homology"/>
<keyword evidence="7" id="KW-0597">Phosphoprotein</keyword>
<dbReference type="GO" id="GO:0005096">
    <property type="term" value="F:GTPase activator activity"/>
    <property type="evidence" value="ECO:0007669"/>
    <property type="project" value="UniProtKB-KW"/>
</dbReference>
<feature type="domain" description="C2H2-type" evidence="21">
    <location>
        <begin position="429"/>
        <end position="456"/>
    </location>
</feature>
<feature type="domain" description="C2H2-type" evidence="21">
    <location>
        <begin position="373"/>
        <end position="400"/>
    </location>
</feature>
<keyword evidence="15" id="KW-0472">Membrane</keyword>
<evidence type="ECO:0000256" key="18">
    <source>
        <dbReference type="PROSITE-ProRule" id="PRU00042"/>
    </source>
</evidence>
<feature type="region of interest" description="Disordered" evidence="19">
    <location>
        <begin position="1640"/>
        <end position="1676"/>
    </location>
</feature>
<feature type="domain" description="C2H2-type" evidence="21">
    <location>
        <begin position="653"/>
        <end position="680"/>
    </location>
</feature>
<dbReference type="InterPro" id="IPR000219">
    <property type="entry name" value="DH_dom"/>
</dbReference>